<dbReference type="RefSeq" id="XP_025379789.1">
    <property type="nucleotide sequence ID" value="XM_025521438.1"/>
</dbReference>
<evidence type="ECO:0000313" key="3">
    <source>
        <dbReference type="Proteomes" id="UP000245768"/>
    </source>
</evidence>
<name>A0A316YTP7_9BASI</name>
<evidence type="ECO:0008006" key="4">
    <source>
        <dbReference type="Google" id="ProtNLM"/>
    </source>
</evidence>
<evidence type="ECO:0000313" key="2">
    <source>
        <dbReference type="EMBL" id="PWN92591.1"/>
    </source>
</evidence>
<dbReference type="Proteomes" id="UP000245768">
    <property type="component" value="Unassembled WGS sequence"/>
</dbReference>
<sequence>MISRALTALLVVAAATVASSSAQPTKRDSIVCQPKSDAAWLYQGDAIYAYDGTLAGFKGPNLSFDGRSGDLTPLQFQSSVCTSKALNLTVPDRTGSGYADPNPIKLYLADQPGKCLALSSTTQANTYLVAADCSDDDSADAQASQFFLQDYKYQSIRPFGSKGMSWGLQIYDSPEGNIIANPSTCFSGQTCQTDNQISLRL</sequence>
<dbReference type="OrthoDB" id="3337831at2759"/>
<feature type="signal peptide" evidence="1">
    <location>
        <begin position="1"/>
        <end position="22"/>
    </location>
</feature>
<accession>A0A316YTP7</accession>
<dbReference type="InParanoid" id="A0A316YTP7"/>
<organism evidence="2 3">
    <name type="scientific">Acaromyces ingoldii</name>
    <dbReference type="NCBI Taxonomy" id="215250"/>
    <lineage>
        <taxon>Eukaryota</taxon>
        <taxon>Fungi</taxon>
        <taxon>Dikarya</taxon>
        <taxon>Basidiomycota</taxon>
        <taxon>Ustilaginomycotina</taxon>
        <taxon>Exobasidiomycetes</taxon>
        <taxon>Exobasidiales</taxon>
        <taxon>Cryptobasidiaceae</taxon>
        <taxon>Acaromyces</taxon>
    </lineage>
</organism>
<gene>
    <name evidence="2" type="ORF">FA10DRAFT_266306</name>
</gene>
<protein>
    <recommendedName>
        <fullName evidence="4">Ricin B lectin domain-containing protein</fullName>
    </recommendedName>
</protein>
<keyword evidence="1" id="KW-0732">Signal</keyword>
<dbReference type="AlphaFoldDB" id="A0A316YTP7"/>
<proteinExistence type="predicted"/>
<dbReference type="GeneID" id="37043354"/>
<dbReference type="EMBL" id="KZ819635">
    <property type="protein sequence ID" value="PWN92591.1"/>
    <property type="molecule type" value="Genomic_DNA"/>
</dbReference>
<evidence type="ECO:0000256" key="1">
    <source>
        <dbReference type="SAM" id="SignalP"/>
    </source>
</evidence>
<feature type="chain" id="PRO_5016360242" description="Ricin B lectin domain-containing protein" evidence="1">
    <location>
        <begin position="23"/>
        <end position="201"/>
    </location>
</feature>
<keyword evidence="3" id="KW-1185">Reference proteome</keyword>
<reference evidence="2 3" key="1">
    <citation type="journal article" date="2018" name="Mol. Biol. Evol.">
        <title>Broad Genomic Sampling Reveals a Smut Pathogenic Ancestry of the Fungal Clade Ustilaginomycotina.</title>
        <authorList>
            <person name="Kijpornyongpan T."/>
            <person name="Mondo S.J."/>
            <person name="Barry K."/>
            <person name="Sandor L."/>
            <person name="Lee J."/>
            <person name="Lipzen A."/>
            <person name="Pangilinan J."/>
            <person name="LaButti K."/>
            <person name="Hainaut M."/>
            <person name="Henrissat B."/>
            <person name="Grigoriev I.V."/>
            <person name="Spatafora J.W."/>
            <person name="Aime M.C."/>
        </authorList>
    </citation>
    <scope>NUCLEOTIDE SEQUENCE [LARGE SCALE GENOMIC DNA]</scope>
    <source>
        <strain evidence="2 3">MCA 4198</strain>
    </source>
</reference>